<dbReference type="InterPro" id="IPR011990">
    <property type="entry name" value="TPR-like_helical_dom_sf"/>
</dbReference>
<dbReference type="InterPro" id="IPR024983">
    <property type="entry name" value="CHAT_dom"/>
</dbReference>
<dbReference type="SUPFAM" id="SSF48452">
    <property type="entry name" value="TPR-like"/>
    <property type="match status" value="2"/>
</dbReference>
<organism evidence="3 4">
    <name type="scientific">Azospirillum palustre</name>
    <dbReference type="NCBI Taxonomy" id="2044885"/>
    <lineage>
        <taxon>Bacteria</taxon>
        <taxon>Pseudomonadati</taxon>
        <taxon>Pseudomonadota</taxon>
        <taxon>Alphaproteobacteria</taxon>
        <taxon>Rhodospirillales</taxon>
        <taxon>Azospirillaceae</taxon>
        <taxon>Azospirillum</taxon>
    </lineage>
</organism>
<dbReference type="EMBL" id="PDKW01000039">
    <property type="protein sequence ID" value="PGH58049.1"/>
    <property type="molecule type" value="Genomic_DNA"/>
</dbReference>
<proteinExistence type="predicted"/>
<sequence length="1044" mass="113828">MPVWSCRCVRRPRAMRTPSSPIPATKNSGKSARIIPMKRPNIRIVATAVLCAALGGCMNTSSSRSGDTSFLVGKNGIGEACRAQPGARPEGGTGVQRTLEVYCGNWREPSARVIELTPDMSANAVMGNYASQSWWRGDIDQRLTCPAPAAAKVLDRYDALLMECRRKQGGWPVVALVASVNGAVFLAEGIPVAMSQIENTIGGLAGAIDRSKIEDAGGSRSSVAERLEAQTKFSIGDLSAFENAMRLGQYYNSIREFAKAEDQYRQALAVLMKFQPDDEVNQGILYAHLALQASNQQRFAIADGLFDQAETKLGGADELVRLRLGSYRALHLANQRQYDNALEQAKKVAAERQSVSVAKGAGRRGGDDSQAFGVSDVARNTEILFADMALDTYTQARMQEKTGRLREASAALDQAFGVLGQARMAPSWWRPQFLFLQAELDVDTGSPERGVGRLETAIAEQRKLFSNSRLEVLALLALGKAHAAADRADESLRAFRAAFAISAERSTALPYEVVFPFFDLMLTLAEKSPDKAEAYFAEMFEAGQLVRGTMTSQAIARTAVRMSADRSAGGVIRRLQDAERDHDRAKNELAWMEADPQALPNELDFLRTEVENKKRAVSQLTQEVQSAFPRYQSLLDAPVKVADVQAQLGQRDALYQVIVGEPMSVAFLVRKDGVMAYRVALTTGQVARETKALRSAIDGSQLLEYDVIGANKLFETLMGPAKPRLAGIEHLVTVPSGPLLSLPLGLLVTEPHPRIADNRDYRNVPWLAQRYALTLTPSVRSFVDLRRVEPSSAPQPFIGFGDPLPFTNVDAVLRNRNLPDSCRSEVARLTKLPRLEGTDREVRTVAQSVQASAGSVLIRDGFNHEKVRQLGLAPENGAAQLEQYRIVYFATHGLLPNELNCWSEPALMVSLPEGAPQQYDGLLTASEIEQLRLNADLVVLSACNTGAEGSGGGESLTGIARSFFVGGARSLLVSHWQVDNEATIKLMTELFRKISTDRSKGSAYHLQTAQKAIIADLDQSHPYFWAAFTLVGDGSRPITLSAGL</sequence>
<protein>
    <recommendedName>
        <fullName evidence="2">CHAT domain-containing protein</fullName>
    </recommendedName>
</protein>
<keyword evidence="1" id="KW-0175">Coiled coil</keyword>
<feature type="domain" description="CHAT" evidence="2">
    <location>
        <begin position="710"/>
        <end position="1033"/>
    </location>
</feature>
<evidence type="ECO:0000313" key="4">
    <source>
        <dbReference type="Proteomes" id="UP000225379"/>
    </source>
</evidence>
<dbReference type="AlphaFoldDB" id="A0A2B8BJZ6"/>
<dbReference type="PANTHER" id="PTHR10098">
    <property type="entry name" value="RAPSYN-RELATED"/>
    <property type="match status" value="1"/>
</dbReference>
<comment type="caution">
    <text evidence="3">The sequence shown here is derived from an EMBL/GenBank/DDBJ whole genome shotgun (WGS) entry which is preliminary data.</text>
</comment>
<name>A0A2B8BJZ6_9PROT</name>
<reference evidence="4" key="1">
    <citation type="submission" date="2017-10" db="EMBL/GenBank/DDBJ databases">
        <authorList>
            <person name="Kravchenko I.K."/>
            <person name="Grouzdev D.S."/>
        </authorList>
    </citation>
    <scope>NUCLEOTIDE SEQUENCE [LARGE SCALE GENOMIC DNA]</scope>
    <source>
        <strain evidence="4">B2</strain>
    </source>
</reference>
<dbReference type="Gene3D" id="1.25.40.10">
    <property type="entry name" value="Tetratricopeptide repeat domain"/>
    <property type="match status" value="2"/>
</dbReference>
<keyword evidence="4" id="KW-1185">Reference proteome</keyword>
<evidence type="ECO:0000256" key="1">
    <source>
        <dbReference type="SAM" id="Coils"/>
    </source>
</evidence>
<feature type="coiled-coil region" evidence="1">
    <location>
        <begin position="568"/>
        <end position="623"/>
    </location>
</feature>
<dbReference type="Proteomes" id="UP000225379">
    <property type="component" value="Unassembled WGS sequence"/>
</dbReference>
<gene>
    <name evidence="3" type="ORF">CRT60_08830</name>
</gene>
<evidence type="ECO:0000259" key="2">
    <source>
        <dbReference type="Pfam" id="PF12770"/>
    </source>
</evidence>
<accession>A0A2B8BJZ6</accession>
<evidence type="ECO:0000313" key="3">
    <source>
        <dbReference type="EMBL" id="PGH58049.1"/>
    </source>
</evidence>
<dbReference type="Pfam" id="PF12770">
    <property type="entry name" value="CHAT"/>
    <property type="match status" value="1"/>
</dbReference>